<organism evidence="1">
    <name type="scientific">viral metagenome</name>
    <dbReference type="NCBI Taxonomy" id="1070528"/>
    <lineage>
        <taxon>unclassified sequences</taxon>
        <taxon>metagenomes</taxon>
        <taxon>organismal metagenomes</taxon>
    </lineage>
</organism>
<reference evidence="1" key="1">
    <citation type="journal article" date="2020" name="Nature">
        <title>Giant virus diversity and host interactions through global metagenomics.</title>
        <authorList>
            <person name="Schulz F."/>
            <person name="Roux S."/>
            <person name="Paez-Espino D."/>
            <person name="Jungbluth S."/>
            <person name="Walsh D.A."/>
            <person name="Denef V.J."/>
            <person name="McMahon K.D."/>
            <person name="Konstantinidis K.T."/>
            <person name="Eloe-Fadrosh E.A."/>
            <person name="Kyrpides N.C."/>
            <person name="Woyke T."/>
        </authorList>
    </citation>
    <scope>NUCLEOTIDE SEQUENCE</scope>
    <source>
        <strain evidence="1">GVMAG-M-3300009149-34</strain>
    </source>
</reference>
<sequence>MVKYCGMPIQRKSNRRRKTGNGGQTYTVKIPTDKKPGEIFIASVRPKW</sequence>
<dbReference type="EMBL" id="MN738895">
    <property type="protein sequence ID" value="QHT30297.1"/>
    <property type="molecule type" value="Genomic_DNA"/>
</dbReference>
<name>A0A6C0EMM7_9ZZZZ</name>
<evidence type="ECO:0000313" key="1">
    <source>
        <dbReference type="EMBL" id="QHT30297.1"/>
    </source>
</evidence>
<protein>
    <submittedName>
        <fullName evidence="1">Uncharacterized protein</fullName>
    </submittedName>
</protein>
<dbReference type="AlphaFoldDB" id="A0A6C0EMM7"/>
<accession>A0A6C0EMM7</accession>
<proteinExistence type="predicted"/>